<dbReference type="PROSITE" id="PS51257">
    <property type="entry name" value="PROKAR_LIPOPROTEIN"/>
    <property type="match status" value="1"/>
</dbReference>
<comment type="caution">
    <text evidence="1">The sequence shown here is derived from an EMBL/GenBank/DDBJ whole genome shotgun (WGS) entry which is preliminary data.</text>
</comment>
<dbReference type="Proteomes" id="UP000181901">
    <property type="component" value="Unassembled WGS sequence"/>
</dbReference>
<dbReference type="Gene3D" id="3.40.190.10">
    <property type="entry name" value="Periplasmic binding protein-like II"/>
    <property type="match status" value="2"/>
</dbReference>
<dbReference type="EMBL" id="LKAQ01000004">
    <property type="protein sequence ID" value="OIQ50359.1"/>
    <property type="molecule type" value="Genomic_DNA"/>
</dbReference>
<evidence type="ECO:0000313" key="1">
    <source>
        <dbReference type="EMBL" id="OIQ50359.1"/>
    </source>
</evidence>
<dbReference type="AlphaFoldDB" id="A0A1J5NAV7"/>
<reference evidence="1 2" key="1">
    <citation type="submission" date="2015-09" db="EMBL/GenBank/DDBJ databases">
        <title>Genome of Desulfovibrio dechloracetivorans BerOc1, a mercury methylating strain isolated from highly hydrocarbons and metals contaminated coastal sediments.</title>
        <authorList>
            <person name="Goni Urriza M."/>
            <person name="Gassie C."/>
            <person name="Bouchez O."/>
            <person name="Klopp C."/>
            <person name="Ranchou-Peyruse A."/>
            <person name="Remy G."/>
        </authorList>
    </citation>
    <scope>NUCLEOTIDE SEQUENCE [LARGE SCALE GENOMIC DNA]</scope>
    <source>
        <strain evidence="1 2">BerOc1</strain>
    </source>
</reference>
<evidence type="ECO:0000313" key="2">
    <source>
        <dbReference type="Proteomes" id="UP000181901"/>
    </source>
</evidence>
<keyword evidence="2" id="KW-1185">Reference proteome</keyword>
<accession>A0A1J5NAV7</accession>
<sequence length="248" mass="27293">MRSVPHTTPRFGAMTGFVLSVAAVAALCLAFALSCPARSPYRIGYNPGALVSVEAKNRLAAVYERAGLPVEFVPMPEKRSLYLAAEGALDGDAGRVAGLESRFPAMVRVNVKLMDFCGAAYVLAGRDDVGGYREGMLKGMKVGSLYGIVWADKIMKGRFLEQVTSYDALFSMLLEGRIDIVLCSRSGAEKAIAAHPGRYGGIRQLEPLVYREPFYHYLHRNNADIVPRLEKALRELHAEEHWRELDGN</sequence>
<protein>
    <submittedName>
        <fullName evidence="1">Bacterial extracellular solute-binding protein, family 3</fullName>
    </submittedName>
</protein>
<gene>
    <name evidence="1" type="ORF">BerOc1_02290</name>
</gene>
<organism evidence="1 2">
    <name type="scientific">Pseudodesulfovibrio hydrargyri</name>
    <dbReference type="NCBI Taxonomy" id="2125990"/>
    <lineage>
        <taxon>Bacteria</taxon>
        <taxon>Pseudomonadati</taxon>
        <taxon>Thermodesulfobacteriota</taxon>
        <taxon>Desulfovibrionia</taxon>
        <taxon>Desulfovibrionales</taxon>
        <taxon>Desulfovibrionaceae</taxon>
    </lineage>
</organism>
<name>A0A1J5NAV7_9BACT</name>
<dbReference type="OrthoDB" id="5453932at2"/>
<dbReference type="SUPFAM" id="SSF53850">
    <property type="entry name" value="Periplasmic binding protein-like II"/>
    <property type="match status" value="1"/>
</dbReference>
<proteinExistence type="predicted"/>
<dbReference type="RefSeq" id="WP_071545804.1">
    <property type="nucleotide sequence ID" value="NZ_LKAQ01000004.1"/>
</dbReference>